<feature type="active site" description="Phosphocysteine intermediate; for EIIB activity" evidence="11">
    <location>
        <position position="408"/>
    </location>
</feature>
<dbReference type="CDD" id="cd00212">
    <property type="entry name" value="PTS_IIB_glc"/>
    <property type="match status" value="1"/>
</dbReference>
<feature type="transmembrane region" description="Helical" evidence="12">
    <location>
        <begin position="49"/>
        <end position="68"/>
    </location>
</feature>
<feature type="domain" description="PTS EIIA type-1" evidence="13">
    <location>
        <begin position="487"/>
        <end position="591"/>
    </location>
</feature>
<feature type="transmembrane region" description="Helical" evidence="12">
    <location>
        <begin position="232"/>
        <end position="255"/>
    </location>
</feature>
<evidence type="ECO:0000256" key="8">
    <source>
        <dbReference type="ARBA" id="ARBA00022777"/>
    </source>
</evidence>
<dbReference type="Gene3D" id="2.70.70.10">
    <property type="entry name" value="Glucose Permease (Domain IIA)"/>
    <property type="match status" value="1"/>
</dbReference>
<dbReference type="InterPro" id="IPR050429">
    <property type="entry name" value="PTS_Glucose_EIICBA"/>
</dbReference>
<dbReference type="PROSITE" id="PS51093">
    <property type="entry name" value="PTS_EIIA_TYPE_1"/>
    <property type="match status" value="1"/>
</dbReference>
<comment type="subcellular location">
    <subcellularLocation>
        <location evidence="1">Cell membrane</location>
        <topology evidence="1">Multi-pass membrane protein</topology>
    </subcellularLocation>
</comment>
<keyword evidence="7 12" id="KW-0812">Transmembrane</keyword>
<dbReference type="KEGG" id="coh:EAV92_04320"/>
<dbReference type="PANTHER" id="PTHR30009">
    <property type="entry name" value="CYTOCHROME C-TYPE SYNTHESIS PROTEIN AND PTS TRANSMEMBRANE COMPONENT"/>
    <property type="match status" value="1"/>
</dbReference>
<dbReference type="InterPro" id="IPR013013">
    <property type="entry name" value="PTS_EIIC_1"/>
</dbReference>
<keyword evidence="5" id="KW-0808">Transferase</keyword>
<keyword evidence="2" id="KW-0813">Transport</keyword>
<dbReference type="Pfam" id="PF00358">
    <property type="entry name" value="PTS_EIIA_1"/>
    <property type="match status" value="1"/>
</dbReference>
<dbReference type="Gene3D" id="3.30.1360.60">
    <property type="entry name" value="Glucose permease domain IIB"/>
    <property type="match status" value="1"/>
</dbReference>
<evidence type="ECO:0000256" key="2">
    <source>
        <dbReference type="ARBA" id="ARBA00022448"/>
    </source>
</evidence>
<dbReference type="AlphaFoldDB" id="A0A3G3JUF2"/>
<evidence type="ECO:0000256" key="1">
    <source>
        <dbReference type="ARBA" id="ARBA00004651"/>
    </source>
</evidence>
<feature type="domain" description="PTS EIIC type-1" evidence="15">
    <location>
        <begin position="1"/>
        <end position="374"/>
    </location>
</feature>
<feature type="transmembrane region" description="Helical" evidence="12">
    <location>
        <begin position="138"/>
        <end position="155"/>
    </location>
</feature>
<dbReference type="InterPro" id="IPR001996">
    <property type="entry name" value="PTS_IIB_1"/>
</dbReference>
<dbReference type="InterPro" id="IPR001127">
    <property type="entry name" value="PTS_EIIA_1_perm"/>
</dbReference>
<dbReference type="GO" id="GO:0016301">
    <property type="term" value="F:kinase activity"/>
    <property type="evidence" value="ECO:0007669"/>
    <property type="project" value="UniProtKB-KW"/>
</dbReference>
<name>A0A3G3JUF2_9BACL</name>
<evidence type="ECO:0000256" key="9">
    <source>
        <dbReference type="ARBA" id="ARBA00022989"/>
    </source>
</evidence>
<evidence type="ECO:0000256" key="4">
    <source>
        <dbReference type="ARBA" id="ARBA00022597"/>
    </source>
</evidence>
<accession>A0A3G3JUF2</accession>
<dbReference type="GO" id="GO:0090563">
    <property type="term" value="F:protein-phosphocysteine-sugar phosphotransferase activity"/>
    <property type="evidence" value="ECO:0007669"/>
    <property type="project" value="TreeGrafter"/>
</dbReference>
<proteinExistence type="predicted"/>
<dbReference type="RefSeq" id="WP_123039918.1">
    <property type="nucleotide sequence ID" value="NZ_CP033433.1"/>
</dbReference>
<keyword evidence="4 16" id="KW-0762">Sugar transport</keyword>
<evidence type="ECO:0000256" key="7">
    <source>
        <dbReference type="ARBA" id="ARBA00022692"/>
    </source>
</evidence>
<evidence type="ECO:0000259" key="13">
    <source>
        <dbReference type="PROSITE" id="PS51093"/>
    </source>
</evidence>
<keyword evidence="8" id="KW-0418">Kinase</keyword>
<dbReference type="Proteomes" id="UP000269097">
    <property type="component" value="Chromosome"/>
</dbReference>
<reference evidence="16 17" key="1">
    <citation type="submission" date="2018-10" db="EMBL/GenBank/DDBJ databases">
        <title>Genome Sequence of Cohnella sp.</title>
        <authorList>
            <person name="Srinivasan S."/>
            <person name="Kim M.K."/>
        </authorList>
    </citation>
    <scope>NUCLEOTIDE SEQUENCE [LARGE SCALE GENOMIC DNA]</scope>
    <source>
        <strain evidence="16 17">18JY8-7</strain>
    </source>
</reference>
<keyword evidence="3" id="KW-1003">Cell membrane</keyword>
<dbReference type="Pfam" id="PF00367">
    <property type="entry name" value="PTS_EIIB"/>
    <property type="match status" value="1"/>
</dbReference>
<keyword evidence="9 12" id="KW-1133">Transmembrane helix</keyword>
<protein>
    <submittedName>
        <fullName evidence="16">PTS glucose transporter subunit IIA</fullName>
    </submittedName>
</protein>
<feature type="transmembrane region" description="Helical" evidence="12">
    <location>
        <begin position="161"/>
        <end position="182"/>
    </location>
</feature>
<dbReference type="PROSITE" id="PS51103">
    <property type="entry name" value="PTS_EIIC_TYPE_1"/>
    <property type="match status" value="1"/>
</dbReference>
<dbReference type="InterPro" id="IPR011055">
    <property type="entry name" value="Dup_hybrid_motif"/>
</dbReference>
<dbReference type="GO" id="GO:0015764">
    <property type="term" value="P:N-acetylglucosamine transport"/>
    <property type="evidence" value="ECO:0007669"/>
    <property type="project" value="TreeGrafter"/>
</dbReference>
<keyword evidence="6" id="KW-0598">Phosphotransferase system</keyword>
<feature type="domain" description="PTS EIIB type-1" evidence="14">
    <location>
        <begin position="386"/>
        <end position="468"/>
    </location>
</feature>
<evidence type="ECO:0000259" key="15">
    <source>
        <dbReference type="PROSITE" id="PS51103"/>
    </source>
</evidence>
<dbReference type="GO" id="GO:0008982">
    <property type="term" value="F:protein-N(PI)-phosphohistidine-sugar phosphotransferase activity"/>
    <property type="evidence" value="ECO:0007669"/>
    <property type="project" value="InterPro"/>
</dbReference>
<organism evidence="16 17">
    <name type="scientific">Cohnella candidum</name>
    <dbReference type="NCBI Taxonomy" id="2674991"/>
    <lineage>
        <taxon>Bacteria</taxon>
        <taxon>Bacillati</taxon>
        <taxon>Bacillota</taxon>
        <taxon>Bacilli</taxon>
        <taxon>Bacillales</taxon>
        <taxon>Paenibacillaceae</taxon>
        <taxon>Cohnella</taxon>
    </lineage>
</organism>
<keyword evidence="10 12" id="KW-0472">Membrane</keyword>
<dbReference type="Pfam" id="PF02378">
    <property type="entry name" value="PTS_EIIC"/>
    <property type="match status" value="1"/>
</dbReference>
<evidence type="ECO:0000256" key="6">
    <source>
        <dbReference type="ARBA" id="ARBA00022683"/>
    </source>
</evidence>
<dbReference type="InterPro" id="IPR036878">
    <property type="entry name" value="Glu_permease_IIB"/>
</dbReference>
<dbReference type="PROSITE" id="PS01035">
    <property type="entry name" value="PTS_EIIB_TYPE_1_CYS"/>
    <property type="match status" value="1"/>
</dbReference>
<dbReference type="SUPFAM" id="SSF51261">
    <property type="entry name" value="Duplicated hybrid motif"/>
    <property type="match status" value="1"/>
</dbReference>
<dbReference type="GO" id="GO:0005886">
    <property type="term" value="C:plasma membrane"/>
    <property type="evidence" value="ECO:0007669"/>
    <property type="project" value="UniProtKB-SubCell"/>
</dbReference>
<gene>
    <name evidence="16" type="ORF">EAV92_04320</name>
</gene>
<evidence type="ECO:0000256" key="11">
    <source>
        <dbReference type="PROSITE-ProRule" id="PRU00421"/>
    </source>
</evidence>
<dbReference type="NCBIfam" id="TIGR00826">
    <property type="entry name" value="EIIB_glc"/>
    <property type="match status" value="1"/>
</dbReference>
<evidence type="ECO:0000256" key="10">
    <source>
        <dbReference type="ARBA" id="ARBA00023136"/>
    </source>
</evidence>
<dbReference type="FunFam" id="2.70.70.10:FF:000001">
    <property type="entry name" value="PTS system glucose-specific IIA component"/>
    <property type="match status" value="1"/>
</dbReference>
<keyword evidence="17" id="KW-1185">Reference proteome</keyword>
<feature type="transmembrane region" description="Helical" evidence="12">
    <location>
        <begin position="288"/>
        <end position="313"/>
    </location>
</feature>
<evidence type="ECO:0000313" key="16">
    <source>
        <dbReference type="EMBL" id="AYQ71856.1"/>
    </source>
</evidence>
<dbReference type="GO" id="GO:0009401">
    <property type="term" value="P:phosphoenolpyruvate-dependent sugar phosphotransferase system"/>
    <property type="evidence" value="ECO:0007669"/>
    <property type="project" value="UniProtKB-KW"/>
</dbReference>
<feature type="transmembrane region" description="Helical" evidence="12">
    <location>
        <begin position="340"/>
        <end position="358"/>
    </location>
</feature>
<dbReference type="PROSITE" id="PS51098">
    <property type="entry name" value="PTS_EIIB_TYPE_1"/>
    <property type="match status" value="1"/>
</dbReference>
<dbReference type="NCBIfam" id="TIGR00830">
    <property type="entry name" value="PTBA"/>
    <property type="match status" value="1"/>
</dbReference>
<evidence type="ECO:0000256" key="12">
    <source>
        <dbReference type="SAM" id="Phobius"/>
    </source>
</evidence>
<dbReference type="PANTHER" id="PTHR30009:SF4">
    <property type="entry name" value="PTS SYSTEM N-ACETYLGLUCOSAMINE-SPECIFIC EIICBA COMPONENT"/>
    <property type="match status" value="1"/>
</dbReference>
<dbReference type="InterPro" id="IPR018113">
    <property type="entry name" value="PTrfase_EIIB_Cys"/>
</dbReference>
<dbReference type="EMBL" id="CP033433">
    <property type="protein sequence ID" value="AYQ71856.1"/>
    <property type="molecule type" value="Genomic_DNA"/>
</dbReference>
<feature type="transmembrane region" description="Helical" evidence="12">
    <location>
        <begin position="75"/>
        <end position="94"/>
    </location>
</feature>
<evidence type="ECO:0000256" key="5">
    <source>
        <dbReference type="ARBA" id="ARBA00022679"/>
    </source>
</evidence>
<sequence>MFGVGYLQRLGRAMMLPMTVLPAAAIFLMLARLPWEALGWPQVPELLHAAGLVMFQYTPHVFAVGIALGLSNQSAAAGISSLAGMFIFTAITYAYDPNGVQPSMFAGAVIGIASGWAHERFKSFVLPEFLQFFGGTRFVPLFMSGFSLLFAWIMIGAGQSLVNLASSAGTLVGSAGGFGIFLYGFLHRILVAFGLHHLLNHVFWFQVGQYKDATGAVYFGDMPRFFAGDPEAGAYMAGLYPVIMFALPAVAFAIIHEAREDLKPKISKQFRIAALGSFLTGVTEPVEFAFLFVAPYLFLVHAVLSGGVMWLTYEMGIRHGFSFSAGALEYFINLPLATKGWMIIPLGLVTGLVYYVLFRWSIRRFQLTTPGREDATRLDDWAGDVPYRAPLILQALGAKENIVRMEACITRLRLTLDDDGRIDAQALRHLGAAGVIRLGGGHVQVVFGTYSELIREEIQKLMQQDVQQVQFHAPVQGRMIPIEEVDDPIFAGKLVGRGVAFIPDKGELVAPLKGKIIHVHPSLHAVGLRTEDGLEVLLHVGIDTSLLKGEGFTALAKEGDEVSPGQPLLRFHLPTLRKRAKSLATPMVITNPEIVRSWRFAPFKPVKKGQAAVMSVVVEKREQKGQGVES</sequence>
<dbReference type="InterPro" id="IPR003352">
    <property type="entry name" value="PTS_EIIC"/>
</dbReference>
<dbReference type="SUPFAM" id="SSF55604">
    <property type="entry name" value="Glucose permease domain IIB"/>
    <property type="match status" value="1"/>
</dbReference>
<evidence type="ECO:0000313" key="17">
    <source>
        <dbReference type="Proteomes" id="UP000269097"/>
    </source>
</evidence>
<evidence type="ECO:0000259" key="14">
    <source>
        <dbReference type="PROSITE" id="PS51098"/>
    </source>
</evidence>
<evidence type="ECO:0000256" key="3">
    <source>
        <dbReference type="ARBA" id="ARBA00022475"/>
    </source>
</evidence>